<reference evidence="2 3" key="1">
    <citation type="submission" date="2016-10" db="EMBL/GenBank/DDBJ databases">
        <authorList>
            <person name="de Groot N.N."/>
        </authorList>
    </citation>
    <scope>NUCLEOTIDE SEQUENCE [LARGE SCALE GENOMIC DNA]</scope>
    <source>
        <strain evidence="2 3">DSM 43357</strain>
    </source>
</reference>
<evidence type="ECO:0000256" key="1">
    <source>
        <dbReference type="SAM" id="SignalP"/>
    </source>
</evidence>
<keyword evidence="1" id="KW-0732">Signal</keyword>
<keyword evidence="3" id="KW-1185">Reference proteome</keyword>
<sequence length="372" mass="38820">MRSRRLALLLGGVGLVVPMLTAPSAAASTAAVTTYTYVDLGWLAPAPAGAPRSGALDVNERRQVVGYSSNERDSSAHAFLWQDGAMAALGAILPEGSSTASAVNDHGDVVGQTHVSTYEPSHAFLYRDGRMTDLGTGWGSGSRSSADDVNNDGVVVGQRGRTGSSPTRAVLWKDGVLRDLGTLGGRSTDPFSTESEAHAINDKGQVVGAALPRTGYPLHGFLWEDGRMRDLGSLGGAPGATVAYDVNERTQIVGHSQNPAGRMSAFLWEGGVMRDLGVLPGGTGSVAYGINEAGQVVGTSRTNDGYYGQHAFVWQDGRMTDLNAVTTNLPADVSLELAYSINDEGVIAGQTCLYCESGKTAATRAFLLIPNS</sequence>
<dbReference type="NCBIfam" id="TIGR02913">
    <property type="entry name" value="HAF_rpt"/>
    <property type="match status" value="6"/>
</dbReference>
<dbReference type="EMBL" id="FOBF01000014">
    <property type="protein sequence ID" value="SEM50942.1"/>
    <property type="molecule type" value="Genomic_DNA"/>
</dbReference>
<dbReference type="AlphaFoldDB" id="A0A1H7YXC8"/>
<organism evidence="2 3">
    <name type="scientific">Nonomuraea pusilla</name>
    <dbReference type="NCBI Taxonomy" id="46177"/>
    <lineage>
        <taxon>Bacteria</taxon>
        <taxon>Bacillati</taxon>
        <taxon>Actinomycetota</taxon>
        <taxon>Actinomycetes</taxon>
        <taxon>Streptosporangiales</taxon>
        <taxon>Streptosporangiaceae</taxon>
        <taxon>Nonomuraea</taxon>
    </lineage>
</organism>
<dbReference type="Proteomes" id="UP000198953">
    <property type="component" value="Unassembled WGS sequence"/>
</dbReference>
<gene>
    <name evidence="2" type="ORF">SAMN05660976_05322</name>
</gene>
<protein>
    <submittedName>
        <fullName evidence="2">Probable extracellular repeat, HAF family</fullName>
    </submittedName>
</protein>
<evidence type="ECO:0000313" key="3">
    <source>
        <dbReference type="Proteomes" id="UP000198953"/>
    </source>
</evidence>
<evidence type="ECO:0000313" key="2">
    <source>
        <dbReference type="EMBL" id="SEM50942.1"/>
    </source>
</evidence>
<accession>A0A1H7YXC8</accession>
<feature type="chain" id="PRO_5039169292" evidence="1">
    <location>
        <begin position="28"/>
        <end position="372"/>
    </location>
</feature>
<feature type="signal peptide" evidence="1">
    <location>
        <begin position="1"/>
        <end position="27"/>
    </location>
</feature>
<dbReference type="InterPro" id="IPR014262">
    <property type="entry name" value="HAF_rpt"/>
</dbReference>
<dbReference type="RefSeq" id="WP_177227523.1">
    <property type="nucleotide sequence ID" value="NZ_FOBF01000014.1"/>
</dbReference>
<proteinExistence type="predicted"/>
<name>A0A1H7YXC8_9ACTN</name>